<comment type="catalytic activity">
    <reaction evidence="11">
        <text>glycyl-[protein] + reduced [flavodoxin] + S-adenosyl-L-methionine = glycin-2-yl radical-[protein] + semiquinone [flavodoxin] + 5'-deoxyadenosine + L-methionine + H(+)</text>
        <dbReference type="Rhea" id="RHEA:61976"/>
        <dbReference type="Rhea" id="RHEA-COMP:10622"/>
        <dbReference type="Rhea" id="RHEA-COMP:14480"/>
        <dbReference type="Rhea" id="RHEA-COMP:15993"/>
        <dbReference type="Rhea" id="RHEA-COMP:15994"/>
        <dbReference type="ChEBI" id="CHEBI:15378"/>
        <dbReference type="ChEBI" id="CHEBI:17319"/>
        <dbReference type="ChEBI" id="CHEBI:29947"/>
        <dbReference type="ChEBI" id="CHEBI:32722"/>
        <dbReference type="ChEBI" id="CHEBI:57618"/>
        <dbReference type="ChEBI" id="CHEBI:57844"/>
        <dbReference type="ChEBI" id="CHEBI:59789"/>
        <dbReference type="ChEBI" id="CHEBI:140311"/>
    </reaction>
</comment>
<sequence>MKIRLAGIVTDSFVDGPGIRATIFAQGCPHRCAGCHNPHTHDPLGGVEMELEAVLAEIGRARHIQGVTFSGGEPFEQAQAFAELARRLKTKDTHLVIYSGYTFETLYARSRSDGAVFDLLSLADWLVDGPYVESLRDLSLPFRGSRNQRILLCKESMAAGRALQAMA</sequence>
<dbReference type="EMBL" id="CP000930">
    <property type="protein sequence ID" value="ABZ84633.1"/>
    <property type="molecule type" value="Genomic_DNA"/>
</dbReference>
<dbReference type="NCBIfam" id="TIGR02491">
    <property type="entry name" value="NrdG"/>
    <property type="match status" value="1"/>
</dbReference>
<keyword evidence="7" id="KW-0479">Metal-binding</keyword>
<dbReference type="PROSITE" id="PS51918">
    <property type="entry name" value="RADICAL_SAM"/>
    <property type="match status" value="1"/>
</dbReference>
<evidence type="ECO:0000256" key="3">
    <source>
        <dbReference type="ARBA" id="ARBA00009777"/>
    </source>
</evidence>
<dbReference type="GO" id="GO:0004748">
    <property type="term" value="F:ribonucleoside-diphosphate reductase activity, thioredoxin disulfide as acceptor"/>
    <property type="evidence" value="ECO:0007669"/>
    <property type="project" value="TreeGrafter"/>
</dbReference>
<dbReference type="InterPro" id="IPR007197">
    <property type="entry name" value="rSAM"/>
</dbReference>
<dbReference type="PIRSF" id="PIRSF000368">
    <property type="entry name" value="NrdG"/>
    <property type="match status" value="1"/>
</dbReference>
<keyword evidence="6" id="KW-0949">S-adenosyl-L-methionine</keyword>
<keyword evidence="10" id="KW-0411">Iron-sulfur</keyword>
<evidence type="ECO:0000256" key="9">
    <source>
        <dbReference type="ARBA" id="ARBA00023004"/>
    </source>
</evidence>
<keyword evidence="5" id="KW-0004">4Fe-4S</keyword>
<dbReference type="KEGG" id="hmo:HM1_2076"/>
<dbReference type="InterPro" id="IPR034457">
    <property type="entry name" value="Organic_radical-activating"/>
</dbReference>
<evidence type="ECO:0000256" key="10">
    <source>
        <dbReference type="ARBA" id="ARBA00023014"/>
    </source>
</evidence>
<keyword evidence="8 12" id="KW-0560">Oxidoreductase</keyword>
<dbReference type="AlphaFoldDB" id="B0TGD7"/>
<dbReference type="PROSITE" id="PS01087">
    <property type="entry name" value="RADICAL_ACTIVATING"/>
    <property type="match status" value="1"/>
</dbReference>
<organism evidence="14 15">
    <name type="scientific">Heliobacterium modesticaldum (strain ATCC 51547 / Ice1)</name>
    <dbReference type="NCBI Taxonomy" id="498761"/>
    <lineage>
        <taxon>Bacteria</taxon>
        <taxon>Bacillati</taxon>
        <taxon>Bacillota</taxon>
        <taxon>Clostridia</taxon>
        <taxon>Eubacteriales</taxon>
        <taxon>Heliobacteriaceae</taxon>
        <taxon>Heliomicrobium</taxon>
    </lineage>
</organism>
<dbReference type="InterPro" id="IPR058240">
    <property type="entry name" value="rSAM_sf"/>
</dbReference>
<evidence type="ECO:0000256" key="7">
    <source>
        <dbReference type="ARBA" id="ARBA00022723"/>
    </source>
</evidence>
<evidence type="ECO:0000256" key="4">
    <source>
        <dbReference type="ARBA" id="ARBA00014281"/>
    </source>
</evidence>
<dbReference type="STRING" id="498761.HM1_2076"/>
<dbReference type="SFLD" id="SFLDF00299">
    <property type="entry name" value="anaerobic_ribonucleoside-triph"/>
    <property type="match status" value="1"/>
</dbReference>
<evidence type="ECO:0000256" key="11">
    <source>
        <dbReference type="ARBA" id="ARBA00047365"/>
    </source>
</evidence>
<dbReference type="OrthoDB" id="9782387at2"/>
<dbReference type="GO" id="GO:0051539">
    <property type="term" value="F:4 iron, 4 sulfur cluster binding"/>
    <property type="evidence" value="ECO:0007669"/>
    <property type="project" value="UniProtKB-KW"/>
</dbReference>
<dbReference type="HOGENOM" id="CLU_089926_0_0_9"/>
<feature type="domain" description="Radical SAM core" evidence="13">
    <location>
        <begin position="14"/>
        <end position="167"/>
    </location>
</feature>
<dbReference type="PANTHER" id="PTHR30352">
    <property type="entry name" value="PYRUVATE FORMATE-LYASE-ACTIVATING ENZYME"/>
    <property type="match status" value="1"/>
</dbReference>
<evidence type="ECO:0000313" key="15">
    <source>
        <dbReference type="Proteomes" id="UP000008550"/>
    </source>
</evidence>
<evidence type="ECO:0000256" key="8">
    <source>
        <dbReference type="ARBA" id="ARBA00023002"/>
    </source>
</evidence>
<proteinExistence type="inferred from homology"/>
<dbReference type="Proteomes" id="UP000008550">
    <property type="component" value="Chromosome"/>
</dbReference>
<keyword evidence="15" id="KW-1185">Reference proteome</keyword>
<gene>
    <name evidence="14" type="primary">nrdG</name>
    <name evidence="14" type="ORF">HM1_2076</name>
</gene>
<comment type="similarity">
    <text evidence="3 12">Belongs to the organic radical-activating enzymes family.</text>
</comment>
<dbReference type="InterPro" id="IPR012837">
    <property type="entry name" value="NrdG"/>
</dbReference>
<dbReference type="RefSeq" id="WP_012283133.1">
    <property type="nucleotide sequence ID" value="NC_010337.2"/>
</dbReference>
<evidence type="ECO:0000256" key="2">
    <source>
        <dbReference type="ARBA" id="ARBA00003852"/>
    </source>
</evidence>
<evidence type="ECO:0000313" key="14">
    <source>
        <dbReference type="EMBL" id="ABZ84633.1"/>
    </source>
</evidence>
<comment type="function">
    <text evidence="2 12">Activation of anaerobic ribonucleoside-triphosphate reductase under anaerobic conditions by generation of an organic free radical, using S-adenosylmethionine and reduced flavodoxin as cosubstrates to produce 5'-deoxy-adenosine.</text>
</comment>
<reference evidence="14 15" key="1">
    <citation type="journal article" date="2008" name="J. Bacteriol.">
        <title>The genome of Heliobacterium modesticaldum, a phototrophic representative of the Firmicutes containing the simplest photosynthetic apparatus.</title>
        <authorList>
            <person name="Sattley W.M."/>
            <person name="Madigan M.T."/>
            <person name="Swingley W.D."/>
            <person name="Cheung P.C."/>
            <person name="Clocksin K.M."/>
            <person name="Conrad A.L."/>
            <person name="Dejesa L.C."/>
            <person name="Honchak B.M."/>
            <person name="Jung D.O."/>
            <person name="Karbach L.E."/>
            <person name="Kurdoglu A."/>
            <person name="Lahiri S."/>
            <person name="Mastrian S.D."/>
            <person name="Page L.E."/>
            <person name="Taylor H.L."/>
            <person name="Wang Z.T."/>
            <person name="Raymond J."/>
            <person name="Chen M."/>
            <person name="Blankenship R.E."/>
            <person name="Touchman J.W."/>
        </authorList>
    </citation>
    <scope>NUCLEOTIDE SEQUENCE [LARGE SCALE GENOMIC DNA]</scope>
    <source>
        <strain evidence="15">ATCC 51547 / Ice1</strain>
    </source>
</reference>
<dbReference type="SFLD" id="SFLDS00029">
    <property type="entry name" value="Radical_SAM"/>
    <property type="match status" value="1"/>
</dbReference>
<accession>B0TGD7</accession>
<dbReference type="eggNOG" id="COG0602">
    <property type="taxonomic scope" value="Bacteria"/>
</dbReference>
<dbReference type="Gene3D" id="3.20.20.70">
    <property type="entry name" value="Aldolase class I"/>
    <property type="match status" value="1"/>
</dbReference>
<dbReference type="CDD" id="cd01335">
    <property type="entry name" value="Radical_SAM"/>
    <property type="match status" value="1"/>
</dbReference>
<name>B0TGD7_HELMI</name>
<comment type="cofactor">
    <cofactor evidence="1">
        <name>[4Fe-4S] cluster</name>
        <dbReference type="ChEBI" id="CHEBI:49883"/>
    </cofactor>
</comment>
<evidence type="ECO:0000256" key="6">
    <source>
        <dbReference type="ARBA" id="ARBA00022691"/>
    </source>
</evidence>
<dbReference type="GO" id="GO:0043365">
    <property type="term" value="F:[formate-C-acetyltransferase]-activating enzyme activity"/>
    <property type="evidence" value="ECO:0007669"/>
    <property type="project" value="InterPro"/>
</dbReference>
<dbReference type="SFLD" id="SFLDG01063">
    <property type="entry name" value="activating_enzymes__group_1"/>
    <property type="match status" value="1"/>
</dbReference>
<dbReference type="EC" id="1.97.1.-" evidence="12"/>
<dbReference type="SFLD" id="SFLDG01066">
    <property type="entry name" value="organic_radical-activating_enz"/>
    <property type="match status" value="1"/>
</dbReference>
<evidence type="ECO:0000256" key="5">
    <source>
        <dbReference type="ARBA" id="ARBA00022485"/>
    </source>
</evidence>
<dbReference type="InterPro" id="IPR001989">
    <property type="entry name" value="Radical_activat_CS"/>
</dbReference>
<evidence type="ECO:0000259" key="13">
    <source>
        <dbReference type="PROSITE" id="PS51918"/>
    </source>
</evidence>
<evidence type="ECO:0000256" key="12">
    <source>
        <dbReference type="PIRNR" id="PIRNR000368"/>
    </source>
</evidence>
<protein>
    <recommendedName>
        <fullName evidence="4 12">Anaerobic ribonucleoside-triphosphate reductase-activating protein</fullName>
        <ecNumber evidence="12">1.97.1.-</ecNumber>
    </recommendedName>
</protein>
<dbReference type="SUPFAM" id="SSF102114">
    <property type="entry name" value="Radical SAM enzymes"/>
    <property type="match status" value="1"/>
</dbReference>
<dbReference type="InterPro" id="IPR013785">
    <property type="entry name" value="Aldolase_TIM"/>
</dbReference>
<dbReference type="PANTHER" id="PTHR30352:SF2">
    <property type="entry name" value="ANAEROBIC RIBONUCLEOSIDE-TRIPHOSPHATE REDUCTASE-ACTIVATING PROTEIN"/>
    <property type="match status" value="1"/>
</dbReference>
<keyword evidence="9" id="KW-0408">Iron</keyword>
<dbReference type="GO" id="GO:0046872">
    <property type="term" value="F:metal ion binding"/>
    <property type="evidence" value="ECO:0007669"/>
    <property type="project" value="UniProtKB-KW"/>
</dbReference>
<evidence type="ECO:0000256" key="1">
    <source>
        <dbReference type="ARBA" id="ARBA00001966"/>
    </source>
</evidence>
<dbReference type="Pfam" id="PF13353">
    <property type="entry name" value="Fer4_12"/>
    <property type="match status" value="1"/>
</dbReference>